<name>A0ABC9XTN1_GRUJA</name>
<feature type="region of interest" description="Disordered" evidence="1">
    <location>
        <begin position="70"/>
        <end position="91"/>
    </location>
</feature>
<comment type="caution">
    <text evidence="2">The sequence shown here is derived from an EMBL/GenBank/DDBJ whole genome shotgun (WGS) entry which is preliminary data.</text>
</comment>
<evidence type="ECO:0000313" key="3">
    <source>
        <dbReference type="Proteomes" id="UP001623348"/>
    </source>
</evidence>
<reference evidence="2 3" key="1">
    <citation type="submission" date="2024-06" db="EMBL/GenBank/DDBJ databases">
        <title>The draft genome of Grus japonensis, version 3.</title>
        <authorList>
            <person name="Nabeshima K."/>
            <person name="Suzuki S."/>
            <person name="Onuma M."/>
        </authorList>
    </citation>
    <scope>NUCLEOTIDE SEQUENCE [LARGE SCALE GENOMIC DNA]</scope>
    <source>
        <strain evidence="2 3">451A</strain>
    </source>
</reference>
<evidence type="ECO:0000313" key="2">
    <source>
        <dbReference type="EMBL" id="GAB0201080.1"/>
    </source>
</evidence>
<gene>
    <name evidence="2" type="ORF">GRJ2_002573500</name>
</gene>
<dbReference type="AlphaFoldDB" id="A0ABC9XTN1"/>
<feature type="compositionally biased region" description="Basic and acidic residues" evidence="1">
    <location>
        <begin position="73"/>
        <end position="91"/>
    </location>
</feature>
<accession>A0ABC9XTN1</accession>
<dbReference type="EMBL" id="BAAFJT010000029">
    <property type="protein sequence ID" value="GAB0201080.1"/>
    <property type="molecule type" value="Genomic_DNA"/>
</dbReference>
<dbReference type="Proteomes" id="UP001623348">
    <property type="component" value="Unassembled WGS sequence"/>
</dbReference>
<proteinExistence type="predicted"/>
<keyword evidence="3" id="KW-1185">Reference proteome</keyword>
<organism evidence="2 3">
    <name type="scientific">Grus japonensis</name>
    <name type="common">Japanese crane</name>
    <name type="synonym">Red-crowned crane</name>
    <dbReference type="NCBI Taxonomy" id="30415"/>
    <lineage>
        <taxon>Eukaryota</taxon>
        <taxon>Metazoa</taxon>
        <taxon>Chordata</taxon>
        <taxon>Craniata</taxon>
        <taxon>Vertebrata</taxon>
        <taxon>Euteleostomi</taxon>
        <taxon>Archelosauria</taxon>
        <taxon>Archosauria</taxon>
        <taxon>Dinosauria</taxon>
        <taxon>Saurischia</taxon>
        <taxon>Theropoda</taxon>
        <taxon>Coelurosauria</taxon>
        <taxon>Aves</taxon>
        <taxon>Neognathae</taxon>
        <taxon>Neoaves</taxon>
        <taxon>Gruiformes</taxon>
        <taxon>Gruidae</taxon>
        <taxon>Grus</taxon>
    </lineage>
</organism>
<evidence type="ECO:0000256" key="1">
    <source>
        <dbReference type="SAM" id="MobiDB-lite"/>
    </source>
</evidence>
<sequence>MRGGSRYMWRTTFPSVLRAEATSGHGDFRWRCLDAGFRWGSPGNAAGTGALRAVWEQPGVEMAARRLWQGNAEGKEGPPLRAGAEHLPART</sequence>
<protein>
    <submittedName>
        <fullName evidence="2">Uncharacterized protein</fullName>
    </submittedName>
</protein>